<evidence type="ECO:0000256" key="2">
    <source>
        <dbReference type="ARBA" id="ARBA00023002"/>
    </source>
</evidence>
<reference evidence="5 6" key="1">
    <citation type="submission" date="2019-03" db="EMBL/GenBank/DDBJ databases">
        <title>Genomic Encyclopedia of Type Strains, Phase IV (KMG-IV): sequencing the most valuable type-strain genomes for metagenomic binning, comparative biology and taxonomic classification.</title>
        <authorList>
            <person name="Goeker M."/>
        </authorList>
    </citation>
    <scope>NUCLEOTIDE SEQUENCE [LARGE SCALE GENOMIC DNA]</scope>
    <source>
        <strain evidence="5 6">DSM 21100</strain>
    </source>
</reference>
<dbReference type="Pfam" id="PF02894">
    <property type="entry name" value="GFO_IDH_MocA_C"/>
    <property type="match status" value="1"/>
</dbReference>
<evidence type="ECO:0000259" key="4">
    <source>
        <dbReference type="Pfam" id="PF02894"/>
    </source>
</evidence>
<feature type="domain" description="Gfo/Idh/MocA-like oxidoreductase N-terminal" evidence="3">
    <location>
        <begin position="6"/>
        <end position="122"/>
    </location>
</feature>
<evidence type="ECO:0000259" key="3">
    <source>
        <dbReference type="Pfam" id="PF01408"/>
    </source>
</evidence>
<dbReference type="InterPro" id="IPR051317">
    <property type="entry name" value="Gfo/Idh/MocA_oxidoreduct"/>
</dbReference>
<dbReference type="SUPFAM" id="SSF51735">
    <property type="entry name" value="NAD(P)-binding Rossmann-fold domains"/>
    <property type="match status" value="1"/>
</dbReference>
<feature type="domain" description="Gfo/Idh/MocA-like oxidoreductase C-terminal" evidence="4">
    <location>
        <begin position="134"/>
        <end position="347"/>
    </location>
</feature>
<dbReference type="Gene3D" id="3.30.360.10">
    <property type="entry name" value="Dihydrodipicolinate Reductase, domain 2"/>
    <property type="match status" value="1"/>
</dbReference>
<dbReference type="Gene3D" id="3.40.50.720">
    <property type="entry name" value="NAD(P)-binding Rossmann-like Domain"/>
    <property type="match status" value="1"/>
</dbReference>
<dbReference type="InterPro" id="IPR036291">
    <property type="entry name" value="NAD(P)-bd_dom_sf"/>
</dbReference>
<keyword evidence="2" id="KW-0560">Oxidoreductase</keyword>
<dbReference type="OrthoDB" id="9815825at2"/>
<evidence type="ECO:0000256" key="1">
    <source>
        <dbReference type="ARBA" id="ARBA00010928"/>
    </source>
</evidence>
<dbReference type="AlphaFoldDB" id="A0A4V2UUA2"/>
<dbReference type="EMBL" id="SMAD01000001">
    <property type="protein sequence ID" value="TCS89873.1"/>
    <property type="molecule type" value="Genomic_DNA"/>
</dbReference>
<dbReference type="GO" id="GO:0016491">
    <property type="term" value="F:oxidoreductase activity"/>
    <property type="evidence" value="ECO:0007669"/>
    <property type="project" value="UniProtKB-KW"/>
</dbReference>
<gene>
    <name evidence="5" type="ORF">EDD80_10170</name>
</gene>
<name>A0A4V2UUA2_9SPHI</name>
<evidence type="ECO:0000313" key="6">
    <source>
        <dbReference type="Proteomes" id="UP000295807"/>
    </source>
</evidence>
<proteinExistence type="inferred from homology"/>
<dbReference type="NCBIfam" id="NF008607">
    <property type="entry name" value="PRK11579.1"/>
    <property type="match status" value="1"/>
</dbReference>
<dbReference type="PANTHER" id="PTHR43708">
    <property type="entry name" value="CONSERVED EXPRESSED OXIDOREDUCTASE (EUROFUNG)"/>
    <property type="match status" value="1"/>
</dbReference>
<dbReference type="Proteomes" id="UP000295807">
    <property type="component" value="Unassembled WGS sequence"/>
</dbReference>
<dbReference type="PANTHER" id="PTHR43708:SF5">
    <property type="entry name" value="CONSERVED EXPRESSED OXIDOREDUCTASE (EUROFUNG)-RELATED"/>
    <property type="match status" value="1"/>
</dbReference>
<dbReference type="InterPro" id="IPR004104">
    <property type="entry name" value="Gfo/Idh/MocA-like_OxRdtase_C"/>
</dbReference>
<sequence length="348" mass="39637">MSTPINVGLTSFGMSGKVFHGPLLKTNPDFKVVSVMQRTPRGAEEYFPGCRIVKKFSGLTSDPEVELIIVNTPDQTHYEYAKEALLAGKHVVVEKPFTMTVAEGEELVRLAEEKGLVLSVFHNRRWDGGALTVKEILKKGYLGRIVEFESHYDRYRNFIQEGTWKEDKSAGTGTLYNLGSHQIDEALFLFGMPQGVWADLRIMRTGGKIVDYFNILLRYEDKSVILRCSYLVKEEGPRIVLHGTDGSYVKYGIDPQEERLKAGHLPDEANWGYEDDIYWGTLNRQKNGRNTRRAYKTVNGNYPAFYENIHKAIRRKKELAVKPQEALNVIKVIEAAIKSSAERREIPF</sequence>
<dbReference type="GO" id="GO:0000166">
    <property type="term" value="F:nucleotide binding"/>
    <property type="evidence" value="ECO:0007669"/>
    <property type="project" value="InterPro"/>
</dbReference>
<dbReference type="RefSeq" id="WP_132127353.1">
    <property type="nucleotide sequence ID" value="NZ_CP042432.1"/>
</dbReference>
<keyword evidence="6" id="KW-1185">Reference proteome</keyword>
<dbReference type="Pfam" id="PF01408">
    <property type="entry name" value="GFO_IDH_MocA"/>
    <property type="match status" value="1"/>
</dbReference>
<comment type="caution">
    <text evidence="5">The sequence shown here is derived from an EMBL/GenBank/DDBJ whole genome shotgun (WGS) entry which is preliminary data.</text>
</comment>
<accession>A0A4V2UUA2</accession>
<comment type="similarity">
    <text evidence="1">Belongs to the Gfo/Idh/MocA family.</text>
</comment>
<organism evidence="5 6">
    <name type="scientific">Anseongella ginsenosidimutans</name>
    <dbReference type="NCBI Taxonomy" id="496056"/>
    <lineage>
        <taxon>Bacteria</taxon>
        <taxon>Pseudomonadati</taxon>
        <taxon>Bacteroidota</taxon>
        <taxon>Sphingobacteriia</taxon>
        <taxon>Sphingobacteriales</taxon>
        <taxon>Sphingobacteriaceae</taxon>
        <taxon>Anseongella</taxon>
    </lineage>
</organism>
<evidence type="ECO:0000313" key="5">
    <source>
        <dbReference type="EMBL" id="TCS89873.1"/>
    </source>
</evidence>
<protein>
    <submittedName>
        <fullName evidence="5">Putative dehydrogenase</fullName>
    </submittedName>
</protein>
<dbReference type="InterPro" id="IPR000683">
    <property type="entry name" value="Gfo/Idh/MocA-like_OxRdtase_N"/>
</dbReference>